<dbReference type="AlphaFoldDB" id="R0D1Y6"/>
<dbReference type="EMBL" id="APMP01000006">
    <property type="protein sequence ID" value="ENZ82636.1"/>
    <property type="molecule type" value="Genomic_DNA"/>
</dbReference>
<proteinExistence type="inferred from homology"/>
<dbReference type="CDD" id="cd16343">
    <property type="entry name" value="LMWPTP"/>
    <property type="match status" value="1"/>
</dbReference>
<evidence type="ECO:0000313" key="8">
    <source>
        <dbReference type="Proteomes" id="UP000013063"/>
    </source>
</evidence>
<evidence type="ECO:0000313" key="7">
    <source>
        <dbReference type="EMBL" id="ENZ82636.1"/>
    </source>
</evidence>
<comment type="similarity">
    <text evidence="1">Belongs to the low molecular weight phosphotyrosine protein phosphatase family.</text>
</comment>
<dbReference type="Proteomes" id="UP000013063">
    <property type="component" value="Unassembled WGS sequence"/>
</dbReference>
<keyword evidence="3" id="KW-0378">Hydrolase</keyword>
<dbReference type="GO" id="GO:0004725">
    <property type="term" value="F:protein tyrosine phosphatase activity"/>
    <property type="evidence" value="ECO:0007669"/>
    <property type="project" value="UniProtKB-EC"/>
</dbReference>
<evidence type="ECO:0000256" key="1">
    <source>
        <dbReference type="ARBA" id="ARBA00011063"/>
    </source>
</evidence>
<keyword evidence="8" id="KW-1185">Reference proteome</keyword>
<dbReference type="PANTHER" id="PTHR11717">
    <property type="entry name" value="LOW MOLECULAR WEIGHT PROTEIN TYROSINE PHOSPHATASE"/>
    <property type="match status" value="1"/>
</dbReference>
<dbReference type="PRINTS" id="PR00719">
    <property type="entry name" value="LMWPTPASE"/>
</dbReference>
<dbReference type="Gene3D" id="3.40.50.2300">
    <property type="match status" value="1"/>
</dbReference>
<organism evidence="7 8">
    <name type="scientific">Caulobacter vibrioides OR37</name>
    <dbReference type="NCBI Taxonomy" id="1292034"/>
    <lineage>
        <taxon>Bacteria</taxon>
        <taxon>Pseudomonadati</taxon>
        <taxon>Pseudomonadota</taxon>
        <taxon>Alphaproteobacteria</taxon>
        <taxon>Caulobacterales</taxon>
        <taxon>Caulobacteraceae</taxon>
        <taxon>Caulobacter</taxon>
    </lineage>
</organism>
<dbReference type="InterPro" id="IPR036196">
    <property type="entry name" value="Ptyr_pPase_sf"/>
</dbReference>
<dbReference type="PANTHER" id="PTHR11717:SF7">
    <property type="entry name" value="LOW MOLECULAR WEIGHT PHOSPHOTYROSINE PROTEIN PHOSPHATASE"/>
    <property type="match status" value="1"/>
</dbReference>
<dbReference type="eggNOG" id="COG0394">
    <property type="taxonomic scope" value="Bacteria"/>
</dbReference>
<sequence precursor="true">MAKASVLFVCLGNICRSPLAEGAFRAEAERCGLDVVVDSAGTGGWHKGEPPDPRAIAVARRHGVDIGGLRARQVKPDDFRVFTHIYALDHDNLSGLRRIAPADATAEVDLLLNLVAGRQGRAVADPYYGDETGFEVTWNDVRTASRALATRLVEEGWAKL</sequence>
<feature type="active site" description="Nucleophile" evidence="5">
    <location>
        <position position="10"/>
    </location>
</feature>
<accession>R0D1Y6</accession>
<evidence type="ECO:0000256" key="3">
    <source>
        <dbReference type="ARBA" id="ARBA00022801"/>
    </source>
</evidence>
<dbReference type="SMART" id="SM00226">
    <property type="entry name" value="LMWPc"/>
    <property type="match status" value="1"/>
</dbReference>
<feature type="domain" description="Phosphotyrosine protein phosphatase I" evidence="6">
    <location>
        <begin position="4"/>
        <end position="151"/>
    </location>
</feature>
<dbReference type="Pfam" id="PF01451">
    <property type="entry name" value="LMWPc"/>
    <property type="match status" value="1"/>
</dbReference>
<evidence type="ECO:0000256" key="2">
    <source>
        <dbReference type="ARBA" id="ARBA00013064"/>
    </source>
</evidence>
<feature type="active site" evidence="5">
    <location>
        <position position="16"/>
    </location>
</feature>
<dbReference type="PATRIC" id="fig|1292034.3.peg.1558"/>
<evidence type="ECO:0000259" key="6">
    <source>
        <dbReference type="SMART" id="SM00226"/>
    </source>
</evidence>
<dbReference type="InterPro" id="IPR050438">
    <property type="entry name" value="LMW_PTPase"/>
</dbReference>
<dbReference type="RefSeq" id="WP_004617817.1">
    <property type="nucleotide sequence ID" value="NZ_APMP01000006.1"/>
</dbReference>
<evidence type="ECO:0000256" key="5">
    <source>
        <dbReference type="PIRSR" id="PIRSR617867-1"/>
    </source>
</evidence>
<gene>
    <name evidence="7" type="ORF">OR37_01573</name>
</gene>
<dbReference type="InterPro" id="IPR023485">
    <property type="entry name" value="Ptyr_pPase"/>
</dbReference>
<keyword evidence="4" id="KW-0904">Protein phosphatase</keyword>
<dbReference type="EC" id="3.1.3.48" evidence="2"/>
<dbReference type="STRING" id="1292034.OR37_01573"/>
<dbReference type="SUPFAM" id="SSF52788">
    <property type="entry name" value="Phosphotyrosine protein phosphatases I"/>
    <property type="match status" value="1"/>
</dbReference>
<feature type="active site" description="Proton donor" evidence="5">
    <location>
        <position position="125"/>
    </location>
</feature>
<evidence type="ECO:0000256" key="4">
    <source>
        <dbReference type="ARBA" id="ARBA00022912"/>
    </source>
</evidence>
<dbReference type="InterPro" id="IPR017867">
    <property type="entry name" value="Tyr_phospatase_low_mol_wt"/>
</dbReference>
<protein>
    <recommendedName>
        <fullName evidence="2">protein-tyrosine-phosphatase</fullName>
        <ecNumber evidence="2">3.1.3.48</ecNumber>
    </recommendedName>
</protein>
<reference evidence="7 8" key="1">
    <citation type="journal article" date="2013" name="Genome Announc.">
        <title>Draft Genome Sequence for Caulobacter sp. Strain OR37, a Bacterium Tolerant to Heavy Metals.</title>
        <authorList>
            <person name="Utturkar S.M."/>
            <person name="Bollmann A."/>
            <person name="Brzoska R.M."/>
            <person name="Klingeman D.M."/>
            <person name="Epstein S.E."/>
            <person name="Palumbo A.V."/>
            <person name="Brown S.D."/>
        </authorList>
    </citation>
    <scope>NUCLEOTIDE SEQUENCE [LARGE SCALE GENOMIC DNA]</scope>
    <source>
        <strain evidence="7 8">OR37</strain>
    </source>
</reference>
<name>R0D1Y6_CAUVI</name>
<comment type="caution">
    <text evidence="7">The sequence shown here is derived from an EMBL/GenBank/DDBJ whole genome shotgun (WGS) entry which is preliminary data.</text>
</comment>